<dbReference type="Gene3D" id="3.90.1150.10">
    <property type="entry name" value="Aspartate Aminotransferase, domain 1"/>
    <property type="match status" value="1"/>
</dbReference>
<dbReference type="InterPro" id="IPR015422">
    <property type="entry name" value="PyrdxlP-dep_Trfase_small"/>
</dbReference>
<dbReference type="Pfam" id="PF01212">
    <property type="entry name" value="Beta_elim_lyase"/>
    <property type="match status" value="1"/>
</dbReference>
<dbReference type="Proteomes" id="UP001317963">
    <property type="component" value="Chromosome"/>
</dbReference>
<keyword evidence="4" id="KW-0663">Pyridoxal phosphate</keyword>
<evidence type="ECO:0000256" key="3">
    <source>
        <dbReference type="ARBA" id="ARBA00011881"/>
    </source>
</evidence>
<accession>A0ABY6Q4N4</accession>
<dbReference type="SUPFAM" id="SSF53383">
    <property type="entry name" value="PLP-dependent transferases"/>
    <property type="match status" value="1"/>
</dbReference>
<evidence type="ECO:0000256" key="1">
    <source>
        <dbReference type="ARBA" id="ARBA00001933"/>
    </source>
</evidence>
<dbReference type="InterPro" id="IPR001597">
    <property type="entry name" value="ArAA_b-elim_lyase/Thr_aldolase"/>
</dbReference>
<comment type="cofactor">
    <cofactor evidence="1">
        <name>pyridoxal 5'-phosphate</name>
        <dbReference type="ChEBI" id="CHEBI:597326"/>
    </cofactor>
</comment>
<proteinExistence type="inferred from homology"/>
<name>A0ABY6Q4N4_9GAMM</name>
<protein>
    <submittedName>
        <fullName evidence="6">Low specificity L-threonine aldolase</fullName>
    </submittedName>
</protein>
<organism evidence="6 7">
    <name type="scientific">Candidatus Paraluminiphilus aquimaris</name>
    <dbReference type="NCBI Taxonomy" id="2518994"/>
    <lineage>
        <taxon>Bacteria</taxon>
        <taxon>Pseudomonadati</taxon>
        <taxon>Pseudomonadota</taxon>
        <taxon>Gammaproteobacteria</taxon>
        <taxon>Cellvibrionales</taxon>
        <taxon>Halieaceae</taxon>
        <taxon>Candidatus Paraluminiphilus</taxon>
    </lineage>
</organism>
<dbReference type="PANTHER" id="PTHR48097:SF5">
    <property type="entry name" value="LOW SPECIFICITY L-THREONINE ALDOLASE"/>
    <property type="match status" value="1"/>
</dbReference>
<comment type="subunit">
    <text evidence="3">Homotetramer.</text>
</comment>
<sequence>MPANFGSDNGAGAHPLILDALLHASQGSVAAYGNDDLTTDVERQLAELFDCDITVLLLGTGTAANCVGLATLCSAFGGIYAHQEAHIVNDESTAPEFYTSGARQITVGGLAAKPDLTELTRTIEVSGARGVHSVKPSVLALSNLTELGARLSATEIAAYAELAKSKGMKLFVDGARFANAVAAGSESPADLTWRSGVDALSFGATKNGALAAEALVFFNPKDAELAPYHRKRGGHLWSKQRFLAAQFDAYLNDHLWLKLATHANEKMRYLRSELEAVTGVTVLSGGDGNELFVSMDDALAEALHAKGHTFYAWPSLPKAFRLVTSFITEQEEIDEFVVDIQTYSKA</sequence>
<evidence type="ECO:0000256" key="4">
    <source>
        <dbReference type="ARBA" id="ARBA00022898"/>
    </source>
</evidence>
<evidence type="ECO:0000256" key="2">
    <source>
        <dbReference type="ARBA" id="ARBA00006966"/>
    </source>
</evidence>
<keyword evidence="7" id="KW-1185">Reference proteome</keyword>
<dbReference type="RefSeq" id="WP_279242715.1">
    <property type="nucleotide sequence ID" value="NZ_CP036501.1"/>
</dbReference>
<reference evidence="6 7" key="1">
    <citation type="submission" date="2019-02" db="EMBL/GenBank/DDBJ databases">
        <title>Halieaceae_genomes.</title>
        <authorList>
            <person name="Li S.-H."/>
        </authorList>
    </citation>
    <scope>NUCLEOTIDE SEQUENCE [LARGE SCALE GENOMIC DNA]</scope>
    <source>
        <strain evidence="6 7">JH123</strain>
    </source>
</reference>
<gene>
    <name evidence="6" type="ORF">E0F26_03760</name>
</gene>
<dbReference type="Gene3D" id="3.40.640.10">
    <property type="entry name" value="Type I PLP-dependent aspartate aminotransferase-like (Major domain)"/>
    <property type="match status" value="1"/>
</dbReference>
<comment type="similarity">
    <text evidence="2">Belongs to the threonine aldolase family.</text>
</comment>
<dbReference type="InterPro" id="IPR015424">
    <property type="entry name" value="PyrdxlP-dep_Trfase"/>
</dbReference>
<evidence type="ECO:0000259" key="5">
    <source>
        <dbReference type="Pfam" id="PF01212"/>
    </source>
</evidence>
<evidence type="ECO:0000313" key="7">
    <source>
        <dbReference type="Proteomes" id="UP001317963"/>
    </source>
</evidence>
<feature type="domain" description="Aromatic amino acid beta-eliminating lyase/threonine aldolase" evidence="5">
    <location>
        <begin position="5"/>
        <end position="282"/>
    </location>
</feature>
<dbReference type="EMBL" id="CP036501">
    <property type="protein sequence ID" value="UZP73913.1"/>
    <property type="molecule type" value="Genomic_DNA"/>
</dbReference>
<evidence type="ECO:0000313" key="6">
    <source>
        <dbReference type="EMBL" id="UZP73913.1"/>
    </source>
</evidence>
<dbReference type="InterPro" id="IPR015421">
    <property type="entry name" value="PyrdxlP-dep_Trfase_major"/>
</dbReference>
<dbReference type="PANTHER" id="PTHR48097">
    <property type="entry name" value="L-THREONINE ALDOLASE-RELATED"/>
    <property type="match status" value="1"/>
</dbReference>